<dbReference type="CDD" id="cd05288">
    <property type="entry name" value="PGDH"/>
    <property type="match status" value="1"/>
</dbReference>
<dbReference type="Proteomes" id="UP000015241">
    <property type="component" value="Unassembled WGS sequence"/>
</dbReference>
<keyword evidence="1" id="KW-0560">Oxidoreductase</keyword>
<dbReference type="InterPro" id="IPR013149">
    <property type="entry name" value="ADH-like_C"/>
</dbReference>
<dbReference type="Gene3D" id="3.90.180.10">
    <property type="entry name" value="Medium-chain alcohol dehydrogenases, catalytic domain"/>
    <property type="match status" value="1"/>
</dbReference>
<dbReference type="SUPFAM" id="SSF50129">
    <property type="entry name" value="GroES-like"/>
    <property type="match status" value="1"/>
</dbReference>
<dbReference type="SMART" id="SM00829">
    <property type="entry name" value="PKS_ER"/>
    <property type="match status" value="1"/>
</dbReference>
<dbReference type="InterPro" id="IPR011032">
    <property type="entry name" value="GroES-like_sf"/>
</dbReference>
<evidence type="ECO:0000256" key="1">
    <source>
        <dbReference type="ARBA" id="ARBA00023002"/>
    </source>
</evidence>
<accession>S8DX71</accession>
<dbReference type="GO" id="GO:0016628">
    <property type="term" value="F:oxidoreductase activity, acting on the CH-CH group of donors, NAD or NADP as acceptor"/>
    <property type="evidence" value="ECO:0007669"/>
    <property type="project" value="InterPro"/>
</dbReference>
<sequence length="333" mass="35818">MTPSTYTHVVFAERPKGAIDASTFSIVDAPFDLKPADDEALVKVEYLSLDPAMRIWLDETRTYMHPIAAGDTMGAIGLGTVIEAGSNSGVSVGDQVSGMVGMKNYSVLKGKDLTKIVLPENAQTLDFLGPLGHPGLTAYQGIIDVGNVKAGEAVVVSGAAGAVGSMACILAKDKGAKVYGTAGSDEKCRYLEQEIGVVKAFNYKSPTFQEDFIREVGTFNLLFDNVGGEFLDFALTRMSLHARVLCCDGESYAYKNLPEVLSKRAKIEGFSLLEYGDRTEAARKVLAEKVAQGIVKYRYHILDGLKEAPLGINMLFRGENRGKLCVVLSVPSL</sequence>
<dbReference type="PANTHER" id="PTHR43205:SF42">
    <property type="entry name" value="ALCOHOL DEHYDROGENASE, ZINC-CONTAINING (AFU_ORTHOLOGUE AFUA_7G04530)"/>
    <property type="match status" value="1"/>
</dbReference>
<dbReference type="SUPFAM" id="SSF51735">
    <property type="entry name" value="NAD(P)-binding Rossmann-fold domains"/>
    <property type="match status" value="1"/>
</dbReference>
<dbReference type="InterPro" id="IPR036291">
    <property type="entry name" value="NAD(P)-bd_dom_sf"/>
</dbReference>
<dbReference type="InterPro" id="IPR020843">
    <property type="entry name" value="ER"/>
</dbReference>
<evidence type="ECO:0000313" key="3">
    <source>
        <dbReference type="EMBL" id="EPS95728.1"/>
    </source>
</evidence>
<dbReference type="InterPro" id="IPR041694">
    <property type="entry name" value="ADH_N_2"/>
</dbReference>
<dbReference type="Pfam" id="PF00107">
    <property type="entry name" value="ADH_zinc_N"/>
    <property type="match status" value="1"/>
</dbReference>
<feature type="domain" description="Enoyl reductase (ER)" evidence="2">
    <location>
        <begin position="17"/>
        <end position="326"/>
    </location>
</feature>
<dbReference type="HOGENOM" id="CLU_026673_29_2_1"/>
<organism evidence="3 4">
    <name type="scientific">Fomitopsis schrenkii</name>
    <name type="common">Brown rot fungus</name>
    <dbReference type="NCBI Taxonomy" id="2126942"/>
    <lineage>
        <taxon>Eukaryota</taxon>
        <taxon>Fungi</taxon>
        <taxon>Dikarya</taxon>
        <taxon>Basidiomycota</taxon>
        <taxon>Agaricomycotina</taxon>
        <taxon>Agaricomycetes</taxon>
        <taxon>Polyporales</taxon>
        <taxon>Fomitopsis</taxon>
    </lineage>
</organism>
<dbReference type="Pfam" id="PF16884">
    <property type="entry name" value="ADH_N_2"/>
    <property type="match status" value="1"/>
</dbReference>
<reference evidence="3 4" key="1">
    <citation type="journal article" date="2012" name="Science">
        <title>The Paleozoic origin of enzymatic lignin decomposition reconstructed from 31 fungal genomes.</title>
        <authorList>
            <person name="Floudas D."/>
            <person name="Binder M."/>
            <person name="Riley R."/>
            <person name="Barry K."/>
            <person name="Blanchette R.A."/>
            <person name="Henrissat B."/>
            <person name="Martinez A.T."/>
            <person name="Otillar R."/>
            <person name="Spatafora J.W."/>
            <person name="Yadav J.S."/>
            <person name="Aerts A."/>
            <person name="Benoit I."/>
            <person name="Boyd A."/>
            <person name="Carlson A."/>
            <person name="Copeland A."/>
            <person name="Coutinho P.M."/>
            <person name="de Vries R.P."/>
            <person name="Ferreira P."/>
            <person name="Findley K."/>
            <person name="Foster B."/>
            <person name="Gaskell J."/>
            <person name="Glotzer D."/>
            <person name="Gorecki P."/>
            <person name="Heitman J."/>
            <person name="Hesse C."/>
            <person name="Hori C."/>
            <person name="Igarashi K."/>
            <person name="Jurgens J.A."/>
            <person name="Kallen N."/>
            <person name="Kersten P."/>
            <person name="Kohler A."/>
            <person name="Kuees U."/>
            <person name="Kumar T.K.A."/>
            <person name="Kuo A."/>
            <person name="LaButti K."/>
            <person name="Larrondo L.F."/>
            <person name="Lindquist E."/>
            <person name="Ling A."/>
            <person name="Lombard V."/>
            <person name="Lucas S."/>
            <person name="Lundell T."/>
            <person name="Martin R."/>
            <person name="McLaughlin D.J."/>
            <person name="Morgenstern I."/>
            <person name="Morin E."/>
            <person name="Murat C."/>
            <person name="Nagy L.G."/>
            <person name="Nolan M."/>
            <person name="Ohm R.A."/>
            <person name="Patyshakuliyeva A."/>
            <person name="Rokas A."/>
            <person name="Ruiz-Duenas F.J."/>
            <person name="Sabat G."/>
            <person name="Salamov A."/>
            <person name="Samejima M."/>
            <person name="Schmutz J."/>
            <person name="Slot J.C."/>
            <person name="St John F."/>
            <person name="Stenlid J."/>
            <person name="Sun H."/>
            <person name="Sun S."/>
            <person name="Syed K."/>
            <person name="Tsang A."/>
            <person name="Wiebenga A."/>
            <person name="Young D."/>
            <person name="Pisabarro A."/>
            <person name="Eastwood D.C."/>
            <person name="Martin F."/>
            <person name="Cullen D."/>
            <person name="Grigoriev I.V."/>
            <person name="Hibbett D.S."/>
        </authorList>
    </citation>
    <scope>NUCLEOTIDE SEQUENCE</scope>
    <source>
        <strain evidence="4">FP-58527</strain>
    </source>
</reference>
<dbReference type="PANTHER" id="PTHR43205">
    <property type="entry name" value="PROSTAGLANDIN REDUCTASE"/>
    <property type="match status" value="1"/>
</dbReference>
<dbReference type="Gene3D" id="3.40.50.720">
    <property type="entry name" value="NAD(P)-binding Rossmann-like Domain"/>
    <property type="match status" value="1"/>
</dbReference>
<dbReference type="eggNOG" id="KOG1196">
    <property type="taxonomic scope" value="Eukaryota"/>
</dbReference>
<dbReference type="InParanoid" id="S8DX71"/>
<dbReference type="OrthoDB" id="809632at2759"/>
<name>S8DX71_FOMSC</name>
<proteinExistence type="predicted"/>
<keyword evidence="4" id="KW-1185">Reference proteome</keyword>
<dbReference type="AlphaFoldDB" id="S8DX71"/>
<evidence type="ECO:0000259" key="2">
    <source>
        <dbReference type="SMART" id="SM00829"/>
    </source>
</evidence>
<dbReference type="InterPro" id="IPR045010">
    <property type="entry name" value="MDR_fam"/>
</dbReference>
<dbReference type="EMBL" id="KE504201">
    <property type="protein sequence ID" value="EPS95728.1"/>
    <property type="molecule type" value="Genomic_DNA"/>
</dbReference>
<gene>
    <name evidence="3" type="ORF">FOMPIDRAFT_50230</name>
</gene>
<protein>
    <submittedName>
        <fullName evidence="3">NAD-binding protein</fullName>
    </submittedName>
</protein>
<evidence type="ECO:0000313" key="4">
    <source>
        <dbReference type="Proteomes" id="UP000015241"/>
    </source>
</evidence>